<protein>
    <submittedName>
        <fullName evidence="1">Uncharacterized protein</fullName>
    </submittedName>
</protein>
<proteinExistence type="predicted"/>
<comment type="caution">
    <text evidence="1">The sequence shown here is derived from an EMBL/GenBank/DDBJ whole genome shotgun (WGS) entry which is preliminary data.</text>
</comment>
<reference evidence="1" key="1">
    <citation type="submission" date="2009-10" db="EMBL/GenBank/DDBJ databases">
        <title>Diversity of trophic interactions inside an arsenic-rich microbial ecosystem.</title>
        <authorList>
            <person name="Bertin P.N."/>
            <person name="Heinrich-Salmeron A."/>
            <person name="Pelletier E."/>
            <person name="Goulhen-Chollet F."/>
            <person name="Arsene-Ploetze F."/>
            <person name="Gallien S."/>
            <person name="Calteau A."/>
            <person name="Vallenet D."/>
            <person name="Casiot C."/>
            <person name="Chane-Woon-Ming B."/>
            <person name="Giloteaux L."/>
            <person name="Barakat M."/>
            <person name="Bonnefoy V."/>
            <person name="Bruneel O."/>
            <person name="Chandler M."/>
            <person name="Cleiss J."/>
            <person name="Duran R."/>
            <person name="Elbaz-Poulichet F."/>
            <person name="Fonknechten N."/>
            <person name="Lauga B."/>
            <person name="Mornico D."/>
            <person name="Ortet P."/>
            <person name="Schaeffer C."/>
            <person name="Siguier P."/>
            <person name="Alexander Thil Smith A."/>
            <person name="Van Dorsselaer A."/>
            <person name="Weissenbach J."/>
            <person name="Medigue C."/>
            <person name="Le Paslier D."/>
        </authorList>
    </citation>
    <scope>NUCLEOTIDE SEQUENCE</scope>
</reference>
<gene>
    <name evidence="1" type="ORF">CARN2_0953</name>
</gene>
<evidence type="ECO:0000313" key="1">
    <source>
        <dbReference type="EMBL" id="CBH95965.1"/>
    </source>
</evidence>
<sequence length="56" mass="6595">MMVTLDSAELCLKRIAERAACTSFFIVTKRWWMTRCWCSMENLGNPPWQQARVPMV</sequence>
<dbReference type="AlphaFoldDB" id="E6PM13"/>
<organism evidence="1">
    <name type="scientific">mine drainage metagenome</name>
    <dbReference type="NCBI Taxonomy" id="410659"/>
    <lineage>
        <taxon>unclassified sequences</taxon>
        <taxon>metagenomes</taxon>
        <taxon>ecological metagenomes</taxon>
    </lineage>
</organism>
<accession>E6PM13</accession>
<name>E6PM13_9ZZZZ</name>
<dbReference type="EMBL" id="CABM01000016">
    <property type="protein sequence ID" value="CBH95965.1"/>
    <property type="molecule type" value="Genomic_DNA"/>
</dbReference>